<evidence type="ECO:0000256" key="5">
    <source>
        <dbReference type="ARBA" id="ARBA00023136"/>
    </source>
</evidence>
<feature type="transmembrane region" description="Helical" evidence="6">
    <location>
        <begin position="125"/>
        <end position="146"/>
    </location>
</feature>
<proteinExistence type="predicted"/>
<name>A0ABQ2GGU9_9DEIO</name>
<evidence type="ECO:0000256" key="1">
    <source>
        <dbReference type="ARBA" id="ARBA00004651"/>
    </source>
</evidence>
<dbReference type="Proteomes" id="UP000639973">
    <property type="component" value="Unassembled WGS sequence"/>
</dbReference>
<feature type="transmembrane region" description="Helical" evidence="6">
    <location>
        <begin position="235"/>
        <end position="255"/>
    </location>
</feature>
<keyword evidence="2" id="KW-1003">Cell membrane</keyword>
<feature type="transmembrane region" description="Helical" evidence="6">
    <location>
        <begin position="158"/>
        <end position="181"/>
    </location>
</feature>
<organism evidence="7 8">
    <name type="scientific">Deinococcus aerolatus</name>
    <dbReference type="NCBI Taxonomy" id="522487"/>
    <lineage>
        <taxon>Bacteria</taxon>
        <taxon>Thermotogati</taxon>
        <taxon>Deinococcota</taxon>
        <taxon>Deinococci</taxon>
        <taxon>Deinococcales</taxon>
        <taxon>Deinococcaceae</taxon>
        <taxon>Deinococcus</taxon>
    </lineage>
</organism>
<comment type="subcellular location">
    <subcellularLocation>
        <location evidence="1">Cell membrane</location>
        <topology evidence="1">Multi-pass membrane protein</topology>
    </subcellularLocation>
</comment>
<evidence type="ECO:0000313" key="7">
    <source>
        <dbReference type="EMBL" id="GGL95421.1"/>
    </source>
</evidence>
<evidence type="ECO:0000256" key="6">
    <source>
        <dbReference type="SAM" id="Phobius"/>
    </source>
</evidence>
<feature type="transmembrane region" description="Helical" evidence="6">
    <location>
        <begin position="48"/>
        <end position="65"/>
    </location>
</feature>
<dbReference type="EMBL" id="BMOL01000054">
    <property type="protein sequence ID" value="GGL95421.1"/>
    <property type="molecule type" value="Genomic_DNA"/>
</dbReference>
<keyword evidence="5 6" id="KW-0472">Membrane</keyword>
<keyword evidence="8" id="KW-1185">Reference proteome</keyword>
<evidence type="ECO:0000256" key="3">
    <source>
        <dbReference type="ARBA" id="ARBA00022692"/>
    </source>
</evidence>
<reference evidence="8" key="1">
    <citation type="journal article" date="2019" name="Int. J. Syst. Evol. Microbiol.">
        <title>The Global Catalogue of Microorganisms (GCM) 10K type strain sequencing project: providing services to taxonomists for standard genome sequencing and annotation.</title>
        <authorList>
            <consortium name="The Broad Institute Genomics Platform"/>
            <consortium name="The Broad Institute Genome Sequencing Center for Infectious Disease"/>
            <person name="Wu L."/>
            <person name="Ma J."/>
        </authorList>
    </citation>
    <scope>NUCLEOTIDE SEQUENCE [LARGE SCALE GENOMIC DNA]</scope>
    <source>
        <strain evidence="8">JCM 15442</strain>
    </source>
</reference>
<comment type="caution">
    <text evidence="7">The sequence shown here is derived from an EMBL/GenBank/DDBJ whole genome shotgun (WGS) entry which is preliminary data.</text>
</comment>
<evidence type="ECO:0000313" key="8">
    <source>
        <dbReference type="Proteomes" id="UP000639973"/>
    </source>
</evidence>
<evidence type="ECO:0000256" key="4">
    <source>
        <dbReference type="ARBA" id="ARBA00022989"/>
    </source>
</evidence>
<keyword evidence="4 6" id="KW-1133">Transmembrane helix</keyword>
<dbReference type="InterPro" id="IPR019108">
    <property type="entry name" value="Caa3_assmbl_CtaG-rel"/>
</dbReference>
<dbReference type="RefSeq" id="WP_229723775.1">
    <property type="nucleotide sequence ID" value="NZ_BMOL01000054.1"/>
</dbReference>
<feature type="transmembrane region" description="Helical" evidence="6">
    <location>
        <begin position="193"/>
        <end position="215"/>
    </location>
</feature>
<protein>
    <submittedName>
        <fullName evidence="7">Membrane protein</fullName>
    </submittedName>
</protein>
<evidence type="ECO:0000256" key="2">
    <source>
        <dbReference type="ARBA" id="ARBA00022475"/>
    </source>
</evidence>
<accession>A0ABQ2GGU9</accession>
<feature type="transmembrane region" description="Helical" evidence="6">
    <location>
        <begin position="16"/>
        <end position="36"/>
    </location>
</feature>
<gene>
    <name evidence="7" type="ORF">GCM10010840_36880</name>
</gene>
<sequence length="278" mass="30011">MISAAHGHAAVSGPPAFSLLVWFMLLLLGAGYLAMVAGQRRKGRRWPAARTVTFLLGLGLLSWAFSPALNEAAHAGVQGHMAQHLAAGMFAPLALALGWPITLLLRSLPVKAARRLTGWLRSRPLELVASPGGVLLLNVSGLYLLYLTGLYRLMLDSAMVHAAVVVHVVAAGFLYTVTLAGVKPVTTRASFRVRLVTLLLGTAGHATLAKVMYAGQWPRGVGETPEQLQAAAQRMYYWGDLAEVLLMGLAFWSWFQTRGRAVRRKGPQPDEDGAAWVR</sequence>
<keyword evidence="3 6" id="KW-0812">Transmembrane</keyword>
<feature type="transmembrane region" description="Helical" evidence="6">
    <location>
        <begin position="85"/>
        <end position="105"/>
    </location>
</feature>
<dbReference type="Pfam" id="PF09678">
    <property type="entry name" value="Caa3_CtaG"/>
    <property type="match status" value="1"/>
</dbReference>